<comment type="similarity">
    <text evidence="2">Belongs to the ERF4 family.</text>
</comment>
<evidence type="ECO:0000256" key="4">
    <source>
        <dbReference type="ARBA" id="ARBA00018463"/>
    </source>
</evidence>
<dbReference type="PANTHER" id="PTHR13254:SF0">
    <property type="entry name" value="GOLGIN SUBFAMILY A MEMBER 7_ERF4 DOMAIN-CONTAINING PROTEIN"/>
    <property type="match status" value="1"/>
</dbReference>
<feature type="compositionally biased region" description="Polar residues" evidence="7">
    <location>
        <begin position="171"/>
        <end position="183"/>
    </location>
</feature>
<evidence type="ECO:0000256" key="1">
    <source>
        <dbReference type="ARBA" id="ARBA00004406"/>
    </source>
</evidence>
<evidence type="ECO:0000256" key="6">
    <source>
        <dbReference type="ARBA" id="ARBA00023136"/>
    </source>
</evidence>
<evidence type="ECO:0000313" key="10">
    <source>
        <dbReference type="Proteomes" id="UP000233524"/>
    </source>
</evidence>
<evidence type="ECO:0000313" key="9">
    <source>
        <dbReference type="EMBL" id="PKS11916.1"/>
    </source>
</evidence>
<evidence type="ECO:0000256" key="3">
    <source>
        <dbReference type="ARBA" id="ARBA00011396"/>
    </source>
</evidence>
<dbReference type="GO" id="GO:0031211">
    <property type="term" value="C:endoplasmic reticulum palmitoyltransferase complex"/>
    <property type="evidence" value="ECO:0007669"/>
    <property type="project" value="TreeGrafter"/>
</dbReference>
<comment type="subunit">
    <text evidence="3">Interacts with ERF2.</text>
</comment>
<dbReference type="Proteomes" id="UP000233524">
    <property type="component" value="Unassembled WGS sequence"/>
</dbReference>
<feature type="region of interest" description="Disordered" evidence="7">
    <location>
        <begin position="256"/>
        <end position="468"/>
    </location>
</feature>
<dbReference type="PANTHER" id="PTHR13254">
    <property type="entry name" value="GOLGI AUTOANTIGEN, GOLGIN SUBFAMILY A, 7"/>
    <property type="match status" value="1"/>
</dbReference>
<dbReference type="OrthoDB" id="5377273at2759"/>
<dbReference type="Pfam" id="PF10256">
    <property type="entry name" value="Erf4"/>
    <property type="match status" value="1"/>
</dbReference>
<proteinExistence type="inferred from homology"/>
<feature type="compositionally biased region" description="Basic and acidic residues" evidence="7">
    <location>
        <begin position="489"/>
        <end position="504"/>
    </location>
</feature>
<dbReference type="InParanoid" id="A0A2N3NHH5"/>
<dbReference type="EMBL" id="NLAX01000004">
    <property type="protein sequence ID" value="PKS11916.1"/>
    <property type="molecule type" value="Genomic_DNA"/>
</dbReference>
<feature type="region of interest" description="Disordered" evidence="7">
    <location>
        <begin position="171"/>
        <end position="241"/>
    </location>
</feature>
<keyword evidence="6" id="KW-0472">Membrane</keyword>
<reference evidence="9 10" key="1">
    <citation type="journal article" date="2017" name="G3 (Bethesda)">
        <title>First Draft Genome Sequence of the Pathogenic Fungus Lomentospora prolificans (Formerly Scedosporium prolificans).</title>
        <authorList>
            <person name="Luo R."/>
            <person name="Zimin A."/>
            <person name="Workman R."/>
            <person name="Fan Y."/>
            <person name="Pertea G."/>
            <person name="Grossman N."/>
            <person name="Wear M.P."/>
            <person name="Jia B."/>
            <person name="Miller H."/>
            <person name="Casadevall A."/>
            <person name="Timp W."/>
            <person name="Zhang S.X."/>
            <person name="Salzberg S.L."/>
        </authorList>
    </citation>
    <scope>NUCLEOTIDE SEQUENCE [LARGE SCALE GENOMIC DNA]</scope>
    <source>
        <strain evidence="9 10">JHH-5317</strain>
    </source>
</reference>
<feature type="compositionally biased region" description="Pro residues" evidence="7">
    <location>
        <begin position="258"/>
        <end position="267"/>
    </location>
</feature>
<name>A0A2N3NHH5_9PEZI</name>
<evidence type="ECO:0000256" key="7">
    <source>
        <dbReference type="SAM" id="MobiDB-lite"/>
    </source>
</evidence>
<feature type="domain" description="Golgin subfamily A member 7/ERF4" evidence="8">
    <location>
        <begin position="566"/>
        <end position="690"/>
    </location>
</feature>
<sequence>MLGLWSSPAKPFSAQPPIVRVATPEYRLVPVFEPTNNGPYPPNNLDACCRNPSKDRGAASCPNINPPTNWTSRLVFPGRLPPLSDAPACTSRPFATCPSSVSLQLPLPLLPSPWPDLKFVQAQDLWPPLPIGKFALRVASTAAAECILLPAVSGEQLDHHHHNNQDLVLRSRSSGGRVQNSVPTDPHAFTNPPIPTPASVVIDDSRNPRIYSPSVQPAYPGLASPTTEQHVDQQQQQQPLAVDSPAALVAETVAPAVPRLPPPPPLPLADNSQRVGRPTKSSQKKPHHHQQPQASSSSKNQQGQQRLHSPFRNRAASASPHRPRRPGAARLWNPTNSTPRAPKTSKTIRKRRPSTPPLPSVPLSHPVIRTETDADKPPGTGSGDTPLLSLTEQRQTKHPAQSRPSLQIEHCGASEKRISLPRAVRHSYDEKRSANPTPTPTNSDPSDWPFPAAIQEQTDSSASKKLDKGKDKEIIMAIPDVTITDDRGSRSFSKDLERGPDVLDPRLSGISVPDGIGSPVSSSNSSIMGEDVGRDATQEWGPQHPCFPHLNPYVPVGSPEYTSTRIIRVRRDFLVAGDLAPTFSNTYPDILDPVGFSEQEFRRVIQKLNSDLIRIHNPYSWRNVLDATMGLITGWIWDDLGLTGAKAQLNALEKWIERWNLEMEKTLGSDEGLFPPKIIPLRKTAYMTLDIQIPDPEIAAVPATPSEHGGFSDNNAVEAVS</sequence>
<keyword evidence="10" id="KW-1185">Reference proteome</keyword>
<comment type="subcellular location">
    <subcellularLocation>
        <location evidence="1">Endoplasmic reticulum membrane</location>
        <topology evidence="1">Peripheral membrane protein</topology>
    </subcellularLocation>
</comment>
<keyword evidence="5" id="KW-0256">Endoplasmic reticulum</keyword>
<dbReference type="STRING" id="41688.A0A2N3NHH5"/>
<dbReference type="GO" id="GO:0005789">
    <property type="term" value="C:endoplasmic reticulum membrane"/>
    <property type="evidence" value="ECO:0007669"/>
    <property type="project" value="UniProtKB-SubCell"/>
</dbReference>
<dbReference type="GO" id="GO:0006612">
    <property type="term" value="P:protein targeting to membrane"/>
    <property type="evidence" value="ECO:0007669"/>
    <property type="project" value="TreeGrafter"/>
</dbReference>
<comment type="caution">
    <text evidence="9">The sequence shown here is derived from an EMBL/GenBank/DDBJ whole genome shotgun (WGS) entry which is preliminary data.</text>
</comment>
<accession>A0A2N3NHH5</accession>
<feature type="compositionally biased region" description="Polar residues" evidence="7">
    <location>
        <begin position="388"/>
        <end position="405"/>
    </location>
</feature>
<feature type="region of interest" description="Disordered" evidence="7">
    <location>
        <begin position="489"/>
        <end position="527"/>
    </location>
</feature>
<dbReference type="InterPro" id="IPR019383">
    <property type="entry name" value="Golgin_A_7/ERF4"/>
</dbReference>
<organism evidence="9 10">
    <name type="scientific">Lomentospora prolificans</name>
    <dbReference type="NCBI Taxonomy" id="41688"/>
    <lineage>
        <taxon>Eukaryota</taxon>
        <taxon>Fungi</taxon>
        <taxon>Dikarya</taxon>
        <taxon>Ascomycota</taxon>
        <taxon>Pezizomycotina</taxon>
        <taxon>Sordariomycetes</taxon>
        <taxon>Hypocreomycetidae</taxon>
        <taxon>Microascales</taxon>
        <taxon>Microascaceae</taxon>
        <taxon>Lomentospora</taxon>
    </lineage>
</organism>
<dbReference type="InterPro" id="IPR051371">
    <property type="entry name" value="Ras_palmitoyltransferase"/>
</dbReference>
<dbReference type="VEuPathDB" id="FungiDB:jhhlp_001211"/>
<evidence type="ECO:0000259" key="8">
    <source>
        <dbReference type="Pfam" id="PF10256"/>
    </source>
</evidence>
<evidence type="ECO:0000256" key="2">
    <source>
        <dbReference type="ARBA" id="ARBA00007732"/>
    </source>
</evidence>
<gene>
    <name evidence="9" type="ORF">jhhlp_001211</name>
</gene>
<dbReference type="AlphaFoldDB" id="A0A2N3NHH5"/>
<protein>
    <recommendedName>
        <fullName evidence="4">Ras modification protein ERF4</fullName>
    </recommendedName>
</protein>
<evidence type="ECO:0000256" key="5">
    <source>
        <dbReference type="ARBA" id="ARBA00022824"/>
    </source>
</evidence>